<reference evidence="1 2" key="1">
    <citation type="journal article" date="2012" name="Science">
        <title>Ecological populations of bacteria act as socially cohesive units of antibiotic production and resistance.</title>
        <authorList>
            <person name="Cordero O.X."/>
            <person name="Wildschutte H."/>
            <person name="Kirkup B."/>
            <person name="Proehl S."/>
            <person name="Ngo L."/>
            <person name="Hussain F."/>
            <person name="Le Roux F."/>
            <person name="Mincer T."/>
            <person name="Polz M.F."/>
        </authorList>
    </citation>
    <scope>NUCLEOTIDE SEQUENCE [LARGE SCALE GENOMIC DNA]</scope>
    <source>
        <strain evidence="1 2">12E03</strain>
    </source>
</reference>
<evidence type="ECO:0000313" key="2">
    <source>
        <dbReference type="Proteomes" id="UP000094802"/>
    </source>
</evidence>
<sequence length="65" mass="6902">MMGIEHNGYTFVVDKGAHKAVSNTGLVDNDIQSLPGKMLATNSNGATLKVKVMGRVTLVIKVTMV</sequence>
<dbReference type="Proteomes" id="UP000094802">
    <property type="component" value="Unassembled WGS sequence"/>
</dbReference>
<dbReference type="EMBL" id="AJZD02000138">
    <property type="protein sequence ID" value="OEF93496.1"/>
    <property type="molecule type" value="Genomic_DNA"/>
</dbReference>
<name>A0A1E5FSJ7_VIBSP</name>
<evidence type="ECO:0000313" key="1">
    <source>
        <dbReference type="EMBL" id="OEF93496.1"/>
    </source>
</evidence>
<dbReference type="AlphaFoldDB" id="A0A1E5FSJ7"/>
<accession>A0A1E5FSJ7</accession>
<protein>
    <submittedName>
        <fullName evidence="1">Uncharacterized protein</fullName>
    </submittedName>
</protein>
<dbReference type="RefSeq" id="WP_019820853.1">
    <property type="nucleotide sequence ID" value="NZ_AJZD02000138.1"/>
</dbReference>
<organism evidence="1 2">
    <name type="scientific">Vibrio splendidus 12E03</name>
    <dbReference type="NCBI Taxonomy" id="1191305"/>
    <lineage>
        <taxon>Bacteria</taxon>
        <taxon>Pseudomonadati</taxon>
        <taxon>Pseudomonadota</taxon>
        <taxon>Gammaproteobacteria</taxon>
        <taxon>Vibrionales</taxon>
        <taxon>Vibrionaceae</taxon>
        <taxon>Vibrio</taxon>
    </lineage>
</organism>
<dbReference type="OrthoDB" id="5829794at2"/>
<comment type="caution">
    <text evidence="1">The sequence shown here is derived from an EMBL/GenBank/DDBJ whole genome shotgun (WGS) entry which is preliminary data.</text>
</comment>
<proteinExistence type="predicted"/>
<gene>
    <name evidence="1" type="ORF">A142_20600</name>
</gene>